<dbReference type="PANTHER" id="PTHR22930:SF289">
    <property type="entry name" value="DDE TNP4 DOMAIN-CONTAINING PROTEIN-RELATED"/>
    <property type="match status" value="1"/>
</dbReference>
<dbReference type="GO" id="GO:0016787">
    <property type="term" value="F:hydrolase activity"/>
    <property type="evidence" value="ECO:0007669"/>
    <property type="project" value="UniProtKB-KW"/>
</dbReference>
<keyword evidence="6" id="KW-0378">Hydrolase</keyword>
<dbReference type="GO" id="GO:0004518">
    <property type="term" value="F:nuclease activity"/>
    <property type="evidence" value="ECO:0007669"/>
    <property type="project" value="UniProtKB-KW"/>
</dbReference>
<gene>
    <name evidence="9" type="ORF">R5R35_007802</name>
</gene>
<comment type="subcellular location">
    <subcellularLocation>
        <location evidence="2">Nucleus</location>
    </subcellularLocation>
</comment>
<keyword evidence="10" id="KW-1185">Reference proteome</keyword>
<dbReference type="AlphaFoldDB" id="A0AAN9W165"/>
<protein>
    <recommendedName>
        <fullName evidence="8">DDE Tnp4 domain-containing protein</fullName>
    </recommendedName>
</protein>
<organism evidence="9 10">
    <name type="scientific">Gryllus longicercus</name>
    <dbReference type="NCBI Taxonomy" id="2509291"/>
    <lineage>
        <taxon>Eukaryota</taxon>
        <taxon>Metazoa</taxon>
        <taxon>Ecdysozoa</taxon>
        <taxon>Arthropoda</taxon>
        <taxon>Hexapoda</taxon>
        <taxon>Insecta</taxon>
        <taxon>Pterygota</taxon>
        <taxon>Neoptera</taxon>
        <taxon>Polyneoptera</taxon>
        <taxon>Orthoptera</taxon>
        <taxon>Ensifera</taxon>
        <taxon>Gryllidea</taxon>
        <taxon>Grylloidea</taxon>
        <taxon>Gryllidae</taxon>
        <taxon>Gryllinae</taxon>
        <taxon>Gryllus</taxon>
    </lineage>
</organism>
<evidence type="ECO:0000313" key="9">
    <source>
        <dbReference type="EMBL" id="KAK7874328.1"/>
    </source>
</evidence>
<sequence>MKITNIVARWPGSCHDSRIFRNSVIKEVLVSGTFSGHLIGDSGYACSRYLLTPVVNERTPAERRYNAAHKSARNVIERVFGSWKKRFPCLHYTLRTKVSTTLKIIVASAILHNIAVERAEEEFNEALEEGEVVIEADEADRPEGLRWREHFIRTHFT</sequence>
<evidence type="ECO:0000259" key="8">
    <source>
        <dbReference type="Pfam" id="PF13359"/>
    </source>
</evidence>
<dbReference type="Pfam" id="PF13359">
    <property type="entry name" value="DDE_Tnp_4"/>
    <property type="match status" value="1"/>
</dbReference>
<evidence type="ECO:0000256" key="7">
    <source>
        <dbReference type="ARBA" id="ARBA00023242"/>
    </source>
</evidence>
<reference evidence="9 10" key="1">
    <citation type="submission" date="2024-03" db="EMBL/GenBank/DDBJ databases">
        <title>The genome assembly and annotation of the cricket Gryllus longicercus Weissman &amp; Gray.</title>
        <authorList>
            <person name="Szrajer S."/>
            <person name="Gray D."/>
            <person name="Ylla G."/>
        </authorList>
    </citation>
    <scope>NUCLEOTIDE SEQUENCE [LARGE SCALE GENOMIC DNA]</scope>
    <source>
        <strain evidence="9">DAG 2021-001</strain>
        <tissue evidence="9">Whole body minus gut</tissue>
    </source>
</reference>
<evidence type="ECO:0000313" key="10">
    <source>
        <dbReference type="Proteomes" id="UP001378592"/>
    </source>
</evidence>
<keyword evidence="5" id="KW-0479">Metal-binding</keyword>
<comment type="cofactor">
    <cofactor evidence="1">
        <name>a divalent metal cation</name>
        <dbReference type="ChEBI" id="CHEBI:60240"/>
    </cofactor>
</comment>
<proteinExistence type="inferred from homology"/>
<dbReference type="Proteomes" id="UP001378592">
    <property type="component" value="Unassembled WGS sequence"/>
</dbReference>
<comment type="similarity">
    <text evidence="3">Belongs to the HARBI1 family.</text>
</comment>
<evidence type="ECO:0000256" key="1">
    <source>
        <dbReference type="ARBA" id="ARBA00001968"/>
    </source>
</evidence>
<evidence type="ECO:0000256" key="3">
    <source>
        <dbReference type="ARBA" id="ARBA00006958"/>
    </source>
</evidence>
<feature type="domain" description="DDE Tnp4" evidence="8">
    <location>
        <begin position="2"/>
        <end position="113"/>
    </location>
</feature>
<dbReference type="GO" id="GO:0046872">
    <property type="term" value="F:metal ion binding"/>
    <property type="evidence" value="ECO:0007669"/>
    <property type="project" value="UniProtKB-KW"/>
</dbReference>
<name>A0AAN9W165_9ORTH</name>
<dbReference type="PANTHER" id="PTHR22930">
    <property type="match status" value="1"/>
</dbReference>
<evidence type="ECO:0000256" key="2">
    <source>
        <dbReference type="ARBA" id="ARBA00004123"/>
    </source>
</evidence>
<keyword evidence="7" id="KW-0539">Nucleus</keyword>
<evidence type="ECO:0000256" key="6">
    <source>
        <dbReference type="ARBA" id="ARBA00022801"/>
    </source>
</evidence>
<keyword evidence="4" id="KW-0540">Nuclease</keyword>
<evidence type="ECO:0000256" key="4">
    <source>
        <dbReference type="ARBA" id="ARBA00022722"/>
    </source>
</evidence>
<comment type="caution">
    <text evidence="9">The sequence shown here is derived from an EMBL/GenBank/DDBJ whole genome shotgun (WGS) entry which is preliminary data.</text>
</comment>
<dbReference type="InterPro" id="IPR027806">
    <property type="entry name" value="HARBI1_dom"/>
</dbReference>
<dbReference type="GO" id="GO:0005634">
    <property type="term" value="C:nucleus"/>
    <property type="evidence" value="ECO:0007669"/>
    <property type="project" value="UniProtKB-SubCell"/>
</dbReference>
<dbReference type="EMBL" id="JAZDUA010000003">
    <property type="protein sequence ID" value="KAK7874328.1"/>
    <property type="molecule type" value="Genomic_DNA"/>
</dbReference>
<dbReference type="InterPro" id="IPR045249">
    <property type="entry name" value="HARBI1-like"/>
</dbReference>
<accession>A0AAN9W165</accession>
<evidence type="ECO:0000256" key="5">
    <source>
        <dbReference type="ARBA" id="ARBA00022723"/>
    </source>
</evidence>